<name>A0A345P2W4_9GAMM</name>
<evidence type="ECO:0000256" key="3">
    <source>
        <dbReference type="ARBA" id="ARBA00022801"/>
    </source>
</evidence>
<keyword evidence="7" id="KW-1185">Reference proteome</keyword>
<keyword evidence="5" id="KW-0119">Carbohydrate metabolism</keyword>
<dbReference type="GO" id="GO:0046872">
    <property type="term" value="F:metal ion binding"/>
    <property type="evidence" value="ECO:0007669"/>
    <property type="project" value="UniProtKB-KW"/>
</dbReference>
<dbReference type="RefSeq" id="WP_114897733.1">
    <property type="nucleotide sequence ID" value="NZ_CP031222.1"/>
</dbReference>
<proteinExistence type="predicted"/>
<dbReference type="InterPro" id="IPR006879">
    <property type="entry name" value="YdjC-like"/>
</dbReference>
<comment type="cofactor">
    <cofactor evidence="1">
        <name>Mg(2+)</name>
        <dbReference type="ChEBI" id="CHEBI:18420"/>
    </cofactor>
</comment>
<evidence type="ECO:0000256" key="2">
    <source>
        <dbReference type="ARBA" id="ARBA00022723"/>
    </source>
</evidence>
<evidence type="ECO:0000313" key="7">
    <source>
        <dbReference type="Proteomes" id="UP000253940"/>
    </source>
</evidence>
<dbReference type="PANTHER" id="PTHR31609:SF1">
    <property type="entry name" value="CARBOHYDRATE DEACETYLASE"/>
    <property type="match status" value="1"/>
</dbReference>
<dbReference type="EMBL" id="CP031222">
    <property type="protein sequence ID" value="AXI01623.1"/>
    <property type="molecule type" value="Genomic_DNA"/>
</dbReference>
<dbReference type="Gene3D" id="3.20.20.370">
    <property type="entry name" value="Glycoside hydrolase/deacetylase"/>
    <property type="match status" value="1"/>
</dbReference>
<keyword evidence="3" id="KW-0378">Hydrolase</keyword>
<protein>
    <submittedName>
        <fullName evidence="6">ChbG/HpnK family deacetylase</fullName>
    </submittedName>
</protein>
<dbReference type="InterPro" id="IPR011330">
    <property type="entry name" value="Glyco_hydro/deAcase_b/a-brl"/>
</dbReference>
<accession>A0A345P2W4</accession>
<evidence type="ECO:0000256" key="4">
    <source>
        <dbReference type="ARBA" id="ARBA00022842"/>
    </source>
</evidence>
<dbReference type="KEGG" id="mbah:HYN46_01150"/>
<dbReference type="GO" id="GO:0005975">
    <property type="term" value="P:carbohydrate metabolic process"/>
    <property type="evidence" value="ECO:0007669"/>
    <property type="project" value="InterPro"/>
</dbReference>
<dbReference type="OrthoDB" id="5295855at2"/>
<dbReference type="GO" id="GO:0016787">
    <property type="term" value="F:hydrolase activity"/>
    <property type="evidence" value="ECO:0007669"/>
    <property type="project" value="UniProtKB-KW"/>
</dbReference>
<keyword evidence="2" id="KW-0479">Metal-binding</keyword>
<dbReference type="PANTHER" id="PTHR31609">
    <property type="entry name" value="YDJC DEACETYLASE FAMILY MEMBER"/>
    <property type="match status" value="1"/>
</dbReference>
<evidence type="ECO:0000256" key="1">
    <source>
        <dbReference type="ARBA" id="ARBA00001946"/>
    </source>
</evidence>
<dbReference type="GO" id="GO:0019213">
    <property type="term" value="F:deacetylase activity"/>
    <property type="evidence" value="ECO:0007669"/>
    <property type="project" value="TreeGrafter"/>
</dbReference>
<sequence>MANVIFCADDYALNTPISQAIVDLIAHNRLQATSCMTQASDWPIHGTTLRELQLSKPLAQIGLHFNLTHDFGDGMLFLPLGQVMQKAWLRTLSKSQIEQTLIYQWQRFIDVMGRAPDFVDGHQHIHQFPVIRDVLINFLVAQNFTGWIRSLSDTVITPRFWFKSKMLQFLGAQALTRLSETVSIQQNQKFAGIYDFSETTPYPTLTQFWLDHANSIRQTQIPTRKSRIDHSLLIMCHPAVDVSDLSDTIAAARVREYQYLSSDQFLKDCSDRHITLAPTPSGAL</sequence>
<organism evidence="6 7">
    <name type="scientific">Aquirhabdus parva</name>
    <dbReference type="NCBI Taxonomy" id="2283318"/>
    <lineage>
        <taxon>Bacteria</taxon>
        <taxon>Pseudomonadati</taxon>
        <taxon>Pseudomonadota</taxon>
        <taxon>Gammaproteobacteria</taxon>
        <taxon>Moraxellales</taxon>
        <taxon>Moraxellaceae</taxon>
        <taxon>Aquirhabdus</taxon>
    </lineage>
</organism>
<keyword evidence="4" id="KW-0460">Magnesium</keyword>
<dbReference type="Proteomes" id="UP000253940">
    <property type="component" value="Chromosome"/>
</dbReference>
<dbReference type="Pfam" id="PF04794">
    <property type="entry name" value="YdjC"/>
    <property type="match status" value="1"/>
</dbReference>
<dbReference type="CDD" id="cd10807">
    <property type="entry name" value="YdjC_like_3"/>
    <property type="match status" value="1"/>
</dbReference>
<reference evidence="6 7" key="1">
    <citation type="submission" date="2018-07" db="EMBL/GenBank/DDBJ databases">
        <title>Genome sequencing of Moraxellaceae gen. HYN0046.</title>
        <authorList>
            <person name="Kim M."/>
            <person name="Yi H."/>
        </authorList>
    </citation>
    <scope>NUCLEOTIDE SEQUENCE [LARGE SCALE GENOMIC DNA]</scope>
    <source>
        <strain evidence="6 7">HYN0046</strain>
    </source>
</reference>
<dbReference type="AlphaFoldDB" id="A0A345P2W4"/>
<evidence type="ECO:0000313" key="6">
    <source>
        <dbReference type="EMBL" id="AXI01623.1"/>
    </source>
</evidence>
<gene>
    <name evidence="6" type="ORF">HYN46_01150</name>
</gene>
<evidence type="ECO:0000256" key="5">
    <source>
        <dbReference type="ARBA" id="ARBA00023277"/>
    </source>
</evidence>
<dbReference type="SUPFAM" id="SSF88713">
    <property type="entry name" value="Glycoside hydrolase/deacetylase"/>
    <property type="match status" value="1"/>
</dbReference>